<dbReference type="InterPro" id="IPR039780">
    <property type="entry name" value="Mot2"/>
</dbReference>
<dbReference type="EMBL" id="CP093349">
    <property type="protein sequence ID" value="WOH10508.1"/>
    <property type="molecule type" value="Genomic_DNA"/>
</dbReference>
<dbReference type="GO" id="GO:0030014">
    <property type="term" value="C:CCR4-NOT complex"/>
    <property type="evidence" value="ECO:0007669"/>
    <property type="project" value="InterPro"/>
</dbReference>
<evidence type="ECO:0000313" key="3">
    <source>
        <dbReference type="Proteomes" id="UP000077755"/>
    </source>
</evidence>
<dbReference type="PANTHER" id="PTHR12603">
    <property type="entry name" value="CCR4-NOT TRANSCRIPTION COMPLEX RELATED"/>
    <property type="match status" value="1"/>
</dbReference>
<dbReference type="InterPro" id="IPR013083">
    <property type="entry name" value="Znf_RING/FYVE/PHD"/>
</dbReference>
<keyword evidence="3" id="KW-1185">Reference proteome</keyword>
<dbReference type="InterPro" id="IPR039515">
    <property type="entry name" value="NOT4_mRING-HC-C4C4"/>
</dbReference>
<protein>
    <submittedName>
        <fullName evidence="2">Uncharacterized protein</fullName>
    </submittedName>
</protein>
<reference evidence="2" key="2">
    <citation type="submission" date="2022-03" db="EMBL/GenBank/DDBJ databases">
        <title>Draft title - Genomic analysis of global carrot germplasm unveils the trajectory of domestication and the origin of high carotenoid orange carrot.</title>
        <authorList>
            <person name="Iorizzo M."/>
            <person name="Ellison S."/>
            <person name="Senalik D."/>
            <person name="Macko-Podgorni A."/>
            <person name="Grzebelus D."/>
            <person name="Bostan H."/>
            <person name="Rolling W."/>
            <person name="Curaba J."/>
            <person name="Simon P."/>
        </authorList>
    </citation>
    <scope>NUCLEOTIDE SEQUENCE</scope>
    <source>
        <tissue evidence="2">Leaf</tissue>
    </source>
</reference>
<feature type="compositionally biased region" description="Basic and acidic residues" evidence="1">
    <location>
        <begin position="268"/>
        <end position="279"/>
    </location>
</feature>
<evidence type="ECO:0000313" key="2">
    <source>
        <dbReference type="EMBL" id="WOH10508.1"/>
    </source>
</evidence>
<feature type="compositionally biased region" description="Low complexity" evidence="1">
    <location>
        <begin position="85"/>
        <end position="105"/>
    </location>
</feature>
<dbReference type="SUPFAM" id="SSF57850">
    <property type="entry name" value="RING/U-box"/>
    <property type="match status" value="1"/>
</dbReference>
<dbReference type="Gene3D" id="3.30.40.10">
    <property type="entry name" value="Zinc/RING finger domain, C3HC4 (zinc finger)"/>
    <property type="match status" value="1"/>
</dbReference>
<dbReference type="InterPro" id="IPR001841">
    <property type="entry name" value="Znf_RING"/>
</dbReference>
<feature type="compositionally biased region" description="Low complexity" evidence="1">
    <location>
        <begin position="117"/>
        <end position="130"/>
    </location>
</feature>
<feature type="region of interest" description="Disordered" evidence="1">
    <location>
        <begin position="256"/>
        <end position="279"/>
    </location>
</feature>
<dbReference type="AlphaFoldDB" id="A0A161X8Z0"/>
<dbReference type="Pfam" id="PF14570">
    <property type="entry name" value="zf-RING_4"/>
    <property type="match status" value="1"/>
</dbReference>
<name>A0A161X8Z0_DAUCS</name>
<sequence>MGNSFSKSTDEATSNVKLVVTKKRGSTLAELKQVKLDVRRRQWLSQGKNGGCKEEPKGAAEIHAQNGEDTRSLKVAPTDGEKIGSMHGNSSGSSSKDPSSSVTGSAVESNCSETNFSESSRSCSNGTSNSKNISEVQEDGGCVDDWEVLADELAATDDKVERCDPKSESLLEKRRVVKLDHLPEVVKLPISISPMDVLKPKIENRDESSQSLVENNNVSPLNHQAEVVKQSTAIVDGFKPKPKFGEEWRGCNAFQSKPKPGFGQAWKQRPEKPDPKCKSSVEDISVAQSDHLPKVVKEASAAMDCRKAKPGKGLAWRNNDTFRPKSLPNPRKKHTFPVKEDRHHGRGGTKSGNKNIASDPTPCPICSEDMDSTDLSFLPCSCGFQLCLFCHKRILEQHCGRCPGCREPYDNNAVKWEESSDKLGDCSTLRLARSC</sequence>
<evidence type="ECO:0000256" key="1">
    <source>
        <dbReference type="SAM" id="MobiDB-lite"/>
    </source>
</evidence>
<gene>
    <name evidence="2" type="ORF">DCAR_0729977</name>
</gene>
<proteinExistence type="predicted"/>
<dbReference type="GO" id="GO:0004842">
    <property type="term" value="F:ubiquitin-protein transferase activity"/>
    <property type="evidence" value="ECO:0007669"/>
    <property type="project" value="InterPro"/>
</dbReference>
<reference evidence="2" key="1">
    <citation type="journal article" date="2016" name="Nat. Genet.">
        <title>A high-quality carrot genome assembly provides new insights into carotenoid accumulation and asterid genome evolution.</title>
        <authorList>
            <person name="Iorizzo M."/>
            <person name="Ellison S."/>
            <person name="Senalik D."/>
            <person name="Zeng P."/>
            <person name="Satapoomin P."/>
            <person name="Huang J."/>
            <person name="Bowman M."/>
            <person name="Iovene M."/>
            <person name="Sanseverino W."/>
            <person name="Cavagnaro P."/>
            <person name="Yildiz M."/>
            <person name="Macko-Podgorni A."/>
            <person name="Moranska E."/>
            <person name="Grzebelus E."/>
            <person name="Grzebelus D."/>
            <person name="Ashrafi H."/>
            <person name="Zheng Z."/>
            <person name="Cheng S."/>
            <person name="Spooner D."/>
            <person name="Van Deynze A."/>
            <person name="Simon P."/>
        </authorList>
    </citation>
    <scope>NUCLEOTIDE SEQUENCE</scope>
    <source>
        <tissue evidence="2">Leaf</tissue>
    </source>
</reference>
<dbReference type="PROSITE" id="PS50089">
    <property type="entry name" value="ZF_RING_2"/>
    <property type="match status" value="1"/>
</dbReference>
<feature type="compositionally biased region" description="Polar residues" evidence="1">
    <location>
        <begin position="106"/>
        <end position="116"/>
    </location>
</feature>
<accession>A0A161X8Z0</accession>
<feature type="region of interest" description="Disordered" evidence="1">
    <location>
        <begin position="39"/>
        <end position="138"/>
    </location>
</feature>
<dbReference type="PANTHER" id="PTHR12603:SF0">
    <property type="entry name" value="CCR4-NOT TRANSCRIPTION COMPLEX SUBUNIT 4"/>
    <property type="match status" value="1"/>
</dbReference>
<organism evidence="2 3">
    <name type="scientific">Daucus carota subsp. sativus</name>
    <name type="common">Carrot</name>
    <dbReference type="NCBI Taxonomy" id="79200"/>
    <lineage>
        <taxon>Eukaryota</taxon>
        <taxon>Viridiplantae</taxon>
        <taxon>Streptophyta</taxon>
        <taxon>Embryophyta</taxon>
        <taxon>Tracheophyta</taxon>
        <taxon>Spermatophyta</taxon>
        <taxon>Magnoliopsida</taxon>
        <taxon>eudicotyledons</taxon>
        <taxon>Gunneridae</taxon>
        <taxon>Pentapetalae</taxon>
        <taxon>asterids</taxon>
        <taxon>campanulids</taxon>
        <taxon>Apiales</taxon>
        <taxon>Apiaceae</taxon>
        <taxon>Apioideae</taxon>
        <taxon>Scandiceae</taxon>
        <taxon>Daucinae</taxon>
        <taxon>Daucus</taxon>
        <taxon>Daucus sect. Daucus</taxon>
    </lineage>
</organism>
<feature type="region of interest" description="Disordered" evidence="1">
    <location>
        <begin position="313"/>
        <end position="356"/>
    </location>
</feature>
<dbReference type="GO" id="GO:0016567">
    <property type="term" value="P:protein ubiquitination"/>
    <property type="evidence" value="ECO:0007669"/>
    <property type="project" value="TreeGrafter"/>
</dbReference>
<feature type="compositionally biased region" description="Basic and acidic residues" evidence="1">
    <location>
        <begin position="51"/>
        <end position="72"/>
    </location>
</feature>
<dbReference type="Proteomes" id="UP000077755">
    <property type="component" value="Chromosome 7"/>
</dbReference>
<dbReference type="Gramene" id="KZM89023">
    <property type="protein sequence ID" value="KZM89023"/>
    <property type="gene ID" value="DCAR_026098"/>
</dbReference>
<dbReference type="CDD" id="cd16618">
    <property type="entry name" value="mRING-HC-C4C4_CNOT4"/>
    <property type="match status" value="1"/>
</dbReference>